<keyword evidence="3 5" id="KW-0450">Lipoyl</keyword>
<gene>
    <name evidence="8" type="ORF">EKE94_09040</name>
</gene>
<accession>A0A438AK32</accession>
<dbReference type="GO" id="GO:0006086">
    <property type="term" value="P:pyruvate decarboxylation to acetyl-CoA"/>
    <property type="evidence" value="ECO:0007669"/>
    <property type="project" value="InterPro"/>
</dbReference>
<dbReference type="Pfam" id="PF00364">
    <property type="entry name" value="Biotin_lipoyl"/>
    <property type="match status" value="1"/>
</dbReference>
<evidence type="ECO:0000256" key="1">
    <source>
        <dbReference type="ARBA" id="ARBA00001938"/>
    </source>
</evidence>
<dbReference type="PANTHER" id="PTHR23151">
    <property type="entry name" value="DIHYDROLIPOAMIDE ACETYL/SUCCINYL-TRANSFERASE-RELATED"/>
    <property type="match status" value="1"/>
</dbReference>
<dbReference type="InterPro" id="IPR003016">
    <property type="entry name" value="2-oxoA_DH_lipoyl-BS"/>
</dbReference>
<comment type="caution">
    <text evidence="8">The sequence shown here is derived from an EMBL/GenBank/DDBJ whole genome shotgun (WGS) entry which is preliminary data.</text>
</comment>
<protein>
    <recommendedName>
        <fullName evidence="5">Dihydrolipoamide acetyltransferase component of pyruvate dehydrogenase complex</fullName>
        <ecNumber evidence="5">2.3.1.-</ecNumber>
    </recommendedName>
</protein>
<comment type="similarity">
    <text evidence="2 5">Belongs to the 2-oxoacid dehydrogenase family.</text>
</comment>
<dbReference type="PANTHER" id="PTHR23151:SF90">
    <property type="entry name" value="DIHYDROLIPOYLLYSINE-RESIDUE ACETYLTRANSFERASE COMPONENT OF PYRUVATE DEHYDROGENASE COMPLEX, MITOCHONDRIAL-RELATED"/>
    <property type="match status" value="1"/>
</dbReference>
<sequence>MPTEILMPALSPTMEDGTLSRWHVAEGQHVAAGDLLAEIETEKATMEFEAVDAGIMGRILVPEGTRGVKVNTPIGLLLAEGEHLPETQPSAAPASGTPARGQSPNPTEITGPLPPPAAPASGEPRIDALYADRPHREIPVEGMRGIIARRLSTAQGSVPHFTLRRRARIDDLLKLRRDIAAGPAPLAVSLTDLIVRAVALAMQRAPRGRSLWAGDRILELDASDISVAVAVENGLFTPVIRDAETKSLRAISDELRSLTDAARNGSLQPPQYQGGTLTISNLGMFGVDSFDAVVNPPQGAILAVGAARTDPVFVGQGVEAATTIALSLTIDHRVMDGVEAASLLGAIVAGLEAPATLLL</sequence>
<dbReference type="InterPro" id="IPR011053">
    <property type="entry name" value="Single_hybrid_motif"/>
</dbReference>
<dbReference type="AlphaFoldDB" id="A0A438AK32"/>
<name>A0A438AK32_9RHOB</name>
<proteinExistence type="inferred from homology"/>
<dbReference type="InterPro" id="IPR045257">
    <property type="entry name" value="E2/Pdx1"/>
</dbReference>
<evidence type="ECO:0000256" key="6">
    <source>
        <dbReference type="SAM" id="MobiDB-lite"/>
    </source>
</evidence>
<dbReference type="PROSITE" id="PS00189">
    <property type="entry name" value="LIPOYL"/>
    <property type="match status" value="1"/>
</dbReference>
<comment type="cofactor">
    <cofactor evidence="1 5">
        <name>(R)-lipoate</name>
        <dbReference type="ChEBI" id="CHEBI:83088"/>
    </cofactor>
</comment>
<dbReference type="CDD" id="cd06849">
    <property type="entry name" value="lipoyl_domain"/>
    <property type="match status" value="1"/>
</dbReference>
<dbReference type="InterPro" id="IPR001078">
    <property type="entry name" value="2-oxoacid_DH_actylTfrase"/>
</dbReference>
<dbReference type="Proteomes" id="UP000285908">
    <property type="component" value="Unassembled WGS sequence"/>
</dbReference>
<feature type="region of interest" description="Disordered" evidence="6">
    <location>
        <begin position="86"/>
        <end position="124"/>
    </location>
</feature>
<organism evidence="8 9">
    <name type="scientific">Mesobaculum littorinae</name>
    <dbReference type="NCBI Taxonomy" id="2486419"/>
    <lineage>
        <taxon>Bacteria</taxon>
        <taxon>Pseudomonadati</taxon>
        <taxon>Pseudomonadota</taxon>
        <taxon>Alphaproteobacteria</taxon>
        <taxon>Rhodobacterales</taxon>
        <taxon>Roseobacteraceae</taxon>
        <taxon>Mesobaculum</taxon>
    </lineage>
</organism>
<dbReference type="RefSeq" id="WP_127906242.1">
    <property type="nucleotide sequence ID" value="NZ_RQXX01000002.1"/>
</dbReference>
<dbReference type="FunFam" id="2.40.50.100:FF:000010">
    <property type="entry name" value="Acetyltransferase component of pyruvate dehydrogenase complex"/>
    <property type="match status" value="1"/>
</dbReference>
<feature type="domain" description="Lipoyl-binding" evidence="7">
    <location>
        <begin position="2"/>
        <end position="78"/>
    </location>
</feature>
<keyword evidence="9" id="KW-1185">Reference proteome</keyword>
<keyword evidence="5" id="KW-0012">Acyltransferase</keyword>
<dbReference type="SUPFAM" id="SSF52777">
    <property type="entry name" value="CoA-dependent acyltransferases"/>
    <property type="match status" value="1"/>
</dbReference>
<reference evidence="8 9" key="1">
    <citation type="submission" date="2018-11" db="EMBL/GenBank/DDBJ databases">
        <title>Mesobaculum littorinae gen. nov., sp. nov., isolated from Littorina scabra that represents a novel genus of the order Rhodobacteraceae.</title>
        <authorList>
            <person name="Li F."/>
        </authorList>
    </citation>
    <scope>NUCLEOTIDE SEQUENCE [LARGE SCALE GENOMIC DNA]</scope>
    <source>
        <strain evidence="8 9">M0103</strain>
    </source>
</reference>
<evidence type="ECO:0000313" key="8">
    <source>
        <dbReference type="EMBL" id="RVV99009.1"/>
    </source>
</evidence>
<dbReference type="PROSITE" id="PS50968">
    <property type="entry name" value="BIOTINYL_LIPOYL"/>
    <property type="match status" value="1"/>
</dbReference>
<dbReference type="InterPro" id="IPR000089">
    <property type="entry name" value="Biotin_lipoyl"/>
</dbReference>
<dbReference type="GO" id="GO:0016746">
    <property type="term" value="F:acyltransferase activity"/>
    <property type="evidence" value="ECO:0007669"/>
    <property type="project" value="UniProtKB-KW"/>
</dbReference>
<dbReference type="GO" id="GO:0045254">
    <property type="term" value="C:pyruvate dehydrogenase complex"/>
    <property type="evidence" value="ECO:0007669"/>
    <property type="project" value="InterPro"/>
</dbReference>
<evidence type="ECO:0000256" key="4">
    <source>
        <dbReference type="ARBA" id="ARBA00025211"/>
    </source>
</evidence>
<dbReference type="OrthoDB" id="9805770at2"/>
<evidence type="ECO:0000256" key="3">
    <source>
        <dbReference type="ARBA" id="ARBA00022823"/>
    </source>
</evidence>
<dbReference type="SUPFAM" id="SSF51230">
    <property type="entry name" value="Single hybrid motif"/>
    <property type="match status" value="1"/>
</dbReference>
<dbReference type="EC" id="2.3.1.-" evidence="5"/>
<keyword evidence="5" id="KW-0808">Transferase</keyword>
<evidence type="ECO:0000256" key="5">
    <source>
        <dbReference type="RuleBase" id="RU003423"/>
    </source>
</evidence>
<dbReference type="Pfam" id="PF00198">
    <property type="entry name" value="2-oxoacid_dh"/>
    <property type="match status" value="1"/>
</dbReference>
<comment type="function">
    <text evidence="4">The pyruvate dehydrogenase complex catalyzes the overall conversion of pyruvate to acetyl-CoA and CO(2). It contains multiple copies of three enzymatic components: pyruvate dehydrogenase (E1), dihydrolipoamide acetyltransferase (E2) and lipoamide dehydrogenase (E3).</text>
</comment>
<dbReference type="EMBL" id="RQXX01000002">
    <property type="protein sequence ID" value="RVV99009.1"/>
    <property type="molecule type" value="Genomic_DNA"/>
</dbReference>
<evidence type="ECO:0000256" key="2">
    <source>
        <dbReference type="ARBA" id="ARBA00007317"/>
    </source>
</evidence>
<dbReference type="InterPro" id="IPR023213">
    <property type="entry name" value="CAT-like_dom_sf"/>
</dbReference>
<evidence type="ECO:0000259" key="7">
    <source>
        <dbReference type="PROSITE" id="PS50968"/>
    </source>
</evidence>
<evidence type="ECO:0000313" key="9">
    <source>
        <dbReference type="Proteomes" id="UP000285908"/>
    </source>
</evidence>
<dbReference type="Gene3D" id="2.40.50.100">
    <property type="match status" value="1"/>
</dbReference>
<dbReference type="Gene3D" id="3.30.559.10">
    <property type="entry name" value="Chloramphenicol acetyltransferase-like domain"/>
    <property type="match status" value="1"/>
</dbReference>